<evidence type="ECO:0000313" key="3">
    <source>
        <dbReference type="Proteomes" id="UP000054279"/>
    </source>
</evidence>
<feature type="region of interest" description="Disordered" evidence="1">
    <location>
        <begin position="103"/>
        <end position="127"/>
    </location>
</feature>
<gene>
    <name evidence="2" type="ORF">M422DRAFT_259759</name>
</gene>
<accession>A0A0C9VJQ2</accession>
<organism evidence="2 3">
    <name type="scientific">Sphaerobolus stellatus (strain SS14)</name>
    <dbReference type="NCBI Taxonomy" id="990650"/>
    <lineage>
        <taxon>Eukaryota</taxon>
        <taxon>Fungi</taxon>
        <taxon>Dikarya</taxon>
        <taxon>Basidiomycota</taxon>
        <taxon>Agaricomycotina</taxon>
        <taxon>Agaricomycetes</taxon>
        <taxon>Phallomycetidae</taxon>
        <taxon>Geastrales</taxon>
        <taxon>Sphaerobolaceae</taxon>
        <taxon>Sphaerobolus</taxon>
    </lineage>
</organism>
<dbReference type="EMBL" id="KN837167">
    <property type="protein sequence ID" value="KIJ37661.1"/>
    <property type="molecule type" value="Genomic_DNA"/>
</dbReference>
<feature type="compositionally biased region" description="Polar residues" evidence="1">
    <location>
        <begin position="103"/>
        <end position="113"/>
    </location>
</feature>
<protein>
    <submittedName>
        <fullName evidence="2">Uncharacterized protein</fullName>
    </submittedName>
</protein>
<proteinExistence type="predicted"/>
<dbReference type="AlphaFoldDB" id="A0A0C9VJQ2"/>
<name>A0A0C9VJQ2_SPHS4</name>
<dbReference type="Proteomes" id="UP000054279">
    <property type="component" value="Unassembled WGS sequence"/>
</dbReference>
<feature type="region of interest" description="Disordered" evidence="1">
    <location>
        <begin position="44"/>
        <end position="66"/>
    </location>
</feature>
<evidence type="ECO:0000313" key="2">
    <source>
        <dbReference type="EMBL" id="KIJ37661.1"/>
    </source>
</evidence>
<evidence type="ECO:0000256" key="1">
    <source>
        <dbReference type="SAM" id="MobiDB-lite"/>
    </source>
</evidence>
<sequence length="361" mass="38034">MVDSDAYSSPKLTVNSLPNQSLTEGLVLGRPLDPTFVPLAATAQRNATSSTEETQLTPVMPPSNTHVISAPRAASAQPGPSFTNVVPWPTHAPSHPSEFNAQVSQHIAAHSSQPLPPRAPSVSPYEGLPSLGSDPASMNTKRLPTSYQASALTVKALAGAVQPVLGRPQSRNQVHRAQHGMSHVTTSYTVGQPQSHMVMQQHPHVSSGGWPPQHQVPPNRGEWRDGRVSRAASPAWSNASGANAGTHLPAVDLSALRLDPTQEAAVQALLRGKHRAPTPQPQTSQAYGYDTHSGYATYAGLGEGSGGMGGIVGRGVGVDVISTNGMGNFGAVGTYQEYGTEHYGSDRLVGIPEEEFTYHRP</sequence>
<feature type="region of interest" description="Disordered" evidence="1">
    <location>
        <begin position="202"/>
        <end position="225"/>
    </location>
</feature>
<keyword evidence="3" id="KW-1185">Reference proteome</keyword>
<reference evidence="2 3" key="1">
    <citation type="submission" date="2014-06" db="EMBL/GenBank/DDBJ databases">
        <title>Evolutionary Origins and Diversification of the Mycorrhizal Mutualists.</title>
        <authorList>
            <consortium name="DOE Joint Genome Institute"/>
            <consortium name="Mycorrhizal Genomics Consortium"/>
            <person name="Kohler A."/>
            <person name="Kuo A."/>
            <person name="Nagy L.G."/>
            <person name="Floudas D."/>
            <person name="Copeland A."/>
            <person name="Barry K.W."/>
            <person name="Cichocki N."/>
            <person name="Veneault-Fourrey C."/>
            <person name="LaButti K."/>
            <person name="Lindquist E.A."/>
            <person name="Lipzen A."/>
            <person name="Lundell T."/>
            <person name="Morin E."/>
            <person name="Murat C."/>
            <person name="Riley R."/>
            <person name="Ohm R."/>
            <person name="Sun H."/>
            <person name="Tunlid A."/>
            <person name="Henrissat B."/>
            <person name="Grigoriev I.V."/>
            <person name="Hibbett D.S."/>
            <person name="Martin F."/>
        </authorList>
    </citation>
    <scope>NUCLEOTIDE SEQUENCE [LARGE SCALE GENOMIC DNA]</scope>
    <source>
        <strain evidence="2 3">SS14</strain>
    </source>
</reference>
<dbReference type="HOGENOM" id="CLU_767627_0_0_1"/>